<name>A0A0M5L002_9GAMM</name>
<accession>A0A0M5L002</accession>
<evidence type="ECO:0000259" key="6">
    <source>
        <dbReference type="Pfam" id="PF00294"/>
    </source>
</evidence>
<reference evidence="7 8" key="1">
    <citation type="journal article" date="2015" name="Genome Announc.">
        <title>Genome Sequence of 'Candidatus Thioglobus singularis' Strain PS1, a Mixotroph from the SUP05 Clade of Marine Gammaproteobacteria.</title>
        <authorList>
            <person name="Marshall K.T."/>
            <person name="Morris R.M."/>
        </authorList>
    </citation>
    <scope>NUCLEOTIDE SEQUENCE [LARGE SCALE GENOMIC DNA]</scope>
    <source>
        <strain evidence="7 8">PS1</strain>
    </source>
</reference>
<dbReference type="STRING" id="1125411.W908_01025"/>
<dbReference type="PRINTS" id="PR00990">
    <property type="entry name" value="RIBOKINASE"/>
</dbReference>
<evidence type="ECO:0000256" key="5">
    <source>
        <dbReference type="ARBA" id="ARBA00022840"/>
    </source>
</evidence>
<evidence type="ECO:0000313" key="7">
    <source>
        <dbReference type="EMBL" id="ALE01310.1"/>
    </source>
</evidence>
<keyword evidence="8" id="KW-1185">Reference proteome</keyword>
<evidence type="ECO:0000256" key="3">
    <source>
        <dbReference type="ARBA" id="ARBA00022741"/>
    </source>
</evidence>
<evidence type="ECO:0000256" key="1">
    <source>
        <dbReference type="ARBA" id="ARBA00010688"/>
    </source>
</evidence>
<dbReference type="GO" id="GO:0005524">
    <property type="term" value="F:ATP binding"/>
    <property type="evidence" value="ECO:0007669"/>
    <property type="project" value="UniProtKB-KW"/>
</dbReference>
<dbReference type="RefSeq" id="WP_053819596.1">
    <property type="nucleotide sequence ID" value="NZ_CP006911.1"/>
</dbReference>
<dbReference type="Pfam" id="PF00294">
    <property type="entry name" value="PfkB"/>
    <property type="match status" value="1"/>
</dbReference>
<dbReference type="InterPro" id="IPR023314">
    <property type="entry name" value="Myo_inos_IolC-like_sf"/>
</dbReference>
<proteinExistence type="inferred from homology"/>
<dbReference type="Gene3D" id="3.40.1190.20">
    <property type="match status" value="1"/>
</dbReference>
<comment type="similarity">
    <text evidence="1">Belongs to the carbohydrate kinase PfkB family.</text>
</comment>
<dbReference type="AlphaFoldDB" id="A0A0M5L002"/>
<dbReference type="InterPro" id="IPR050306">
    <property type="entry name" value="PfkB_Carbo_kinase"/>
</dbReference>
<organism evidence="7 8">
    <name type="scientific">Candidatus Pseudothioglobus singularis PS1</name>
    <dbReference type="NCBI Taxonomy" id="1125411"/>
    <lineage>
        <taxon>Bacteria</taxon>
        <taxon>Pseudomonadati</taxon>
        <taxon>Pseudomonadota</taxon>
        <taxon>Gammaproteobacteria</taxon>
        <taxon>Candidatus Pseudothioglobaceae</taxon>
        <taxon>Candidatus Pseudothioglobus</taxon>
    </lineage>
</organism>
<dbReference type="InterPro" id="IPR011611">
    <property type="entry name" value="PfkB_dom"/>
</dbReference>
<keyword evidence="2" id="KW-0808">Transferase</keyword>
<protein>
    <submittedName>
        <fullName evidence="7">Carbohydrate kinase</fullName>
    </submittedName>
</protein>
<dbReference type="KEGG" id="tsn:W908_01025"/>
<dbReference type="InterPro" id="IPR029056">
    <property type="entry name" value="Ribokinase-like"/>
</dbReference>
<keyword evidence="3" id="KW-0547">Nucleotide-binding</keyword>
<dbReference type="PANTHER" id="PTHR43085">
    <property type="entry name" value="HEXOKINASE FAMILY MEMBER"/>
    <property type="match status" value="1"/>
</dbReference>
<keyword evidence="4 7" id="KW-0418">Kinase</keyword>
<dbReference type="PANTHER" id="PTHR43085:SF49">
    <property type="entry name" value="5-DEHYDRO-2-DEOXYGLUCONOKINASE"/>
    <property type="match status" value="1"/>
</dbReference>
<dbReference type="OrthoDB" id="9779730at2"/>
<dbReference type="Gene3D" id="2.20.150.10">
    <property type="entry name" value="putative 5-dehydro-2- deoxygluconokinase"/>
    <property type="match status" value="1"/>
</dbReference>
<gene>
    <name evidence="7" type="ORF">W908_01025</name>
</gene>
<evidence type="ECO:0000256" key="4">
    <source>
        <dbReference type="ARBA" id="ARBA00022777"/>
    </source>
</evidence>
<sequence>MSKSKPLNMHYSEKRYYDALVVGRAGLDLYPQPAGSKTRDAEYFASDVGGSGANIAIAMRRVGGKVGLISAISDDPVGEFVRKRLDLEGVELQFMQTTFGDERTSLAIAEVRQEDCEVVIYRNNPADLRVVFDDNISLAIDQSSNLVVTGTSLIEADSRKQTLKMMAHAYKNKCKVWLDLDYRKWNWPDQETTRLVYQEAALLANVLVGNEEEFKILQEDINLQISQSGSKNQLMILKRGKDGCSLFFGEDRLDTGIYSLPALKPYGSGDAFLGNVIMNYMSSEDWQLAIEAGSAAAALVVSKQGCSSAMPKIEEIELLQKNTTIKPKTIWS</sequence>
<dbReference type="GO" id="GO:0016301">
    <property type="term" value="F:kinase activity"/>
    <property type="evidence" value="ECO:0007669"/>
    <property type="project" value="UniProtKB-KW"/>
</dbReference>
<evidence type="ECO:0000313" key="8">
    <source>
        <dbReference type="Proteomes" id="UP000068905"/>
    </source>
</evidence>
<feature type="domain" description="Carbohydrate kinase PfkB" evidence="6">
    <location>
        <begin position="20"/>
        <end position="312"/>
    </location>
</feature>
<dbReference type="EMBL" id="CP006911">
    <property type="protein sequence ID" value="ALE01310.1"/>
    <property type="molecule type" value="Genomic_DNA"/>
</dbReference>
<keyword evidence="5" id="KW-0067">ATP-binding</keyword>
<dbReference type="Proteomes" id="UP000068905">
    <property type="component" value="Chromosome"/>
</dbReference>
<evidence type="ECO:0000256" key="2">
    <source>
        <dbReference type="ARBA" id="ARBA00022679"/>
    </source>
</evidence>
<dbReference type="SUPFAM" id="SSF53613">
    <property type="entry name" value="Ribokinase-like"/>
    <property type="match status" value="1"/>
</dbReference>
<dbReference type="InterPro" id="IPR002139">
    <property type="entry name" value="Ribo/fructo_kinase"/>
</dbReference>